<dbReference type="GO" id="GO:0005524">
    <property type="term" value="F:ATP binding"/>
    <property type="evidence" value="ECO:0007669"/>
    <property type="project" value="InterPro"/>
</dbReference>
<protein>
    <submittedName>
        <fullName evidence="3">DNA repair protein RadA</fullName>
    </submittedName>
</protein>
<dbReference type="PANTHER" id="PTHR32472:SF10">
    <property type="entry name" value="DNA REPAIR PROTEIN RADA-LIKE PROTEIN"/>
    <property type="match status" value="1"/>
</dbReference>
<keyword evidence="1" id="KW-0479">Metal-binding</keyword>
<accession>A0A3B0S671</accession>
<evidence type="ECO:0000259" key="2">
    <source>
        <dbReference type="PROSITE" id="PS50162"/>
    </source>
</evidence>
<dbReference type="SMART" id="SM00382">
    <property type="entry name" value="AAA"/>
    <property type="match status" value="1"/>
</dbReference>
<dbReference type="InterPro" id="IPR041166">
    <property type="entry name" value="Rubredoxin_2"/>
</dbReference>
<feature type="domain" description="RecA family profile 1" evidence="2">
    <location>
        <begin position="63"/>
        <end position="212"/>
    </location>
</feature>
<organism evidence="3">
    <name type="scientific">hydrothermal vent metagenome</name>
    <dbReference type="NCBI Taxonomy" id="652676"/>
    <lineage>
        <taxon>unclassified sequences</taxon>
        <taxon>metagenomes</taxon>
        <taxon>ecological metagenomes</taxon>
    </lineage>
</organism>
<dbReference type="EMBL" id="UOEI01000052">
    <property type="protein sequence ID" value="VAV90815.1"/>
    <property type="molecule type" value="Genomic_DNA"/>
</dbReference>
<evidence type="ECO:0000313" key="3">
    <source>
        <dbReference type="EMBL" id="VAV90815.1"/>
    </source>
</evidence>
<dbReference type="PANTHER" id="PTHR32472">
    <property type="entry name" value="DNA REPAIR PROTEIN RADA"/>
    <property type="match status" value="1"/>
</dbReference>
<reference evidence="3" key="1">
    <citation type="submission" date="2018-06" db="EMBL/GenBank/DDBJ databases">
        <authorList>
            <person name="Zhirakovskaya E."/>
        </authorList>
    </citation>
    <scope>NUCLEOTIDE SEQUENCE</scope>
</reference>
<dbReference type="GO" id="GO:0003677">
    <property type="term" value="F:DNA binding"/>
    <property type="evidence" value="ECO:0007669"/>
    <property type="project" value="InterPro"/>
</dbReference>
<dbReference type="GO" id="GO:0000725">
    <property type="term" value="P:recombinational repair"/>
    <property type="evidence" value="ECO:0007669"/>
    <property type="project" value="TreeGrafter"/>
</dbReference>
<dbReference type="Pfam" id="PF18073">
    <property type="entry name" value="Zn_ribbon_LapB"/>
    <property type="match status" value="1"/>
</dbReference>
<dbReference type="Gene3D" id="3.40.50.300">
    <property type="entry name" value="P-loop containing nucleotide triphosphate hydrolases"/>
    <property type="match status" value="1"/>
</dbReference>
<dbReference type="GO" id="GO:0046872">
    <property type="term" value="F:metal ion binding"/>
    <property type="evidence" value="ECO:0007669"/>
    <property type="project" value="UniProtKB-KW"/>
</dbReference>
<dbReference type="SUPFAM" id="SSF52540">
    <property type="entry name" value="P-loop containing nucleoside triphosphate hydrolases"/>
    <property type="match status" value="1"/>
</dbReference>
<dbReference type="InterPro" id="IPR020588">
    <property type="entry name" value="RecA_ATP-bd"/>
</dbReference>
<feature type="non-terminal residue" evidence="3">
    <location>
        <position position="246"/>
    </location>
</feature>
<dbReference type="GO" id="GO:0140664">
    <property type="term" value="F:ATP-dependent DNA damage sensor activity"/>
    <property type="evidence" value="ECO:0007669"/>
    <property type="project" value="InterPro"/>
</dbReference>
<dbReference type="InterPro" id="IPR003593">
    <property type="entry name" value="AAA+_ATPase"/>
</dbReference>
<gene>
    <name evidence="3" type="ORF">MNBD_ACTINO01-2276</name>
</gene>
<dbReference type="AlphaFoldDB" id="A0A3B0S671"/>
<dbReference type="InterPro" id="IPR027417">
    <property type="entry name" value="P-loop_NTPase"/>
</dbReference>
<dbReference type="Pfam" id="PF13481">
    <property type="entry name" value="AAA_25"/>
    <property type="match status" value="1"/>
</dbReference>
<sequence length="246" mass="25547">MKGSSRNETSSYLCQQCGYRSGKWMGFCPQCRNREALVETVVAAPRASGNVEVVSATAGRSTVRDRSAVGIGELDRVLGGGIVPGAAMLVGGEPGVGKSTLLLQVADSVAGDDGTVLIATAEESVHQVQMRARRVGVASPGVEIASVFDVDDIVAAASERRPRVLIVDSIQAVSSIDVGGSAGGTSQVRESAARLISFAKSSGIPLILVGHVTKDGSIAGPRTLEHMVDVVLYLEGESEQGLRFLR</sequence>
<proteinExistence type="predicted"/>
<dbReference type="PRINTS" id="PR01874">
    <property type="entry name" value="DNAREPAIRADA"/>
</dbReference>
<dbReference type="PROSITE" id="PS50162">
    <property type="entry name" value="RECA_2"/>
    <property type="match status" value="1"/>
</dbReference>
<name>A0A3B0S671_9ZZZZ</name>
<dbReference type="GO" id="GO:0005829">
    <property type="term" value="C:cytosol"/>
    <property type="evidence" value="ECO:0007669"/>
    <property type="project" value="TreeGrafter"/>
</dbReference>
<evidence type="ECO:0000256" key="1">
    <source>
        <dbReference type="ARBA" id="ARBA00022723"/>
    </source>
</evidence>